<dbReference type="Proteomes" id="UP000489600">
    <property type="component" value="Unassembled WGS sequence"/>
</dbReference>
<proteinExistence type="predicted"/>
<name>A0A565CH63_9BRAS</name>
<sequence>MSCHGLDDCSLWVAPIKSFRVCFSFGLMVSLVASCRRCLPVHDWARLWPVMARGDLSSSLG</sequence>
<comment type="caution">
    <text evidence="1">The sequence shown here is derived from an EMBL/GenBank/DDBJ whole genome shotgun (WGS) entry which is preliminary data.</text>
</comment>
<evidence type="ECO:0000313" key="2">
    <source>
        <dbReference type="Proteomes" id="UP000489600"/>
    </source>
</evidence>
<evidence type="ECO:0000313" key="1">
    <source>
        <dbReference type="EMBL" id="VVB12924.1"/>
    </source>
</evidence>
<dbReference type="AlphaFoldDB" id="A0A565CH63"/>
<protein>
    <submittedName>
        <fullName evidence="1">Uncharacterized protein</fullName>
    </submittedName>
</protein>
<reference evidence="1" key="1">
    <citation type="submission" date="2019-07" db="EMBL/GenBank/DDBJ databases">
        <authorList>
            <person name="Dittberner H."/>
        </authorList>
    </citation>
    <scope>NUCLEOTIDE SEQUENCE [LARGE SCALE GENOMIC DNA]</scope>
</reference>
<accession>A0A565CH63</accession>
<organism evidence="1 2">
    <name type="scientific">Arabis nemorensis</name>
    <dbReference type="NCBI Taxonomy" id="586526"/>
    <lineage>
        <taxon>Eukaryota</taxon>
        <taxon>Viridiplantae</taxon>
        <taxon>Streptophyta</taxon>
        <taxon>Embryophyta</taxon>
        <taxon>Tracheophyta</taxon>
        <taxon>Spermatophyta</taxon>
        <taxon>Magnoliopsida</taxon>
        <taxon>eudicotyledons</taxon>
        <taxon>Gunneridae</taxon>
        <taxon>Pentapetalae</taxon>
        <taxon>rosids</taxon>
        <taxon>malvids</taxon>
        <taxon>Brassicales</taxon>
        <taxon>Brassicaceae</taxon>
        <taxon>Arabideae</taxon>
        <taxon>Arabis</taxon>
    </lineage>
</organism>
<gene>
    <name evidence="1" type="ORF">ANE_LOCUS23368</name>
</gene>
<keyword evidence="2" id="KW-1185">Reference proteome</keyword>
<dbReference type="EMBL" id="CABITT030000008">
    <property type="protein sequence ID" value="VVB12924.1"/>
    <property type="molecule type" value="Genomic_DNA"/>
</dbReference>